<comment type="caution">
    <text evidence="2">The sequence shown here is derived from an EMBL/GenBank/DDBJ whole genome shotgun (WGS) entry which is preliminary data.</text>
</comment>
<feature type="region of interest" description="Disordered" evidence="1">
    <location>
        <begin position="1"/>
        <end position="95"/>
    </location>
</feature>
<evidence type="ECO:0000313" key="2">
    <source>
        <dbReference type="EMBL" id="KAH9841400.1"/>
    </source>
</evidence>
<proteinExistence type="predicted"/>
<reference evidence="2 3" key="1">
    <citation type="journal article" date="2021" name="Environ. Microbiol.">
        <title>Gene family expansions and transcriptome signatures uncover fungal adaptations to wood decay.</title>
        <authorList>
            <person name="Hage H."/>
            <person name="Miyauchi S."/>
            <person name="Viragh M."/>
            <person name="Drula E."/>
            <person name="Min B."/>
            <person name="Chaduli D."/>
            <person name="Navarro D."/>
            <person name="Favel A."/>
            <person name="Norest M."/>
            <person name="Lesage-Meessen L."/>
            <person name="Balint B."/>
            <person name="Merenyi Z."/>
            <person name="de Eugenio L."/>
            <person name="Morin E."/>
            <person name="Martinez A.T."/>
            <person name="Baldrian P."/>
            <person name="Stursova M."/>
            <person name="Martinez M.J."/>
            <person name="Novotny C."/>
            <person name="Magnuson J.K."/>
            <person name="Spatafora J.W."/>
            <person name="Maurice S."/>
            <person name="Pangilinan J."/>
            <person name="Andreopoulos W."/>
            <person name="LaButti K."/>
            <person name="Hundley H."/>
            <person name="Na H."/>
            <person name="Kuo A."/>
            <person name="Barry K."/>
            <person name="Lipzen A."/>
            <person name="Henrissat B."/>
            <person name="Riley R."/>
            <person name="Ahrendt S."/>
            <person name="Nagy L.G."/>
            <person name="Grigoriev I.V."/>
            <person name="Martin F."/>
            <person name="Rosso M.N."/>
        </authorList>
    </citation>
    <scope>NUCLEOTIDE SEQUENCE [LARGE SCALE GENOMIC DNA]</scope>
    <source>
        <strain evidence="2 3">CIRM-BRFM 1785</strain>
    </source>
</reference>
<feature type="compositionally biased region" description="Low complexity" evidence="1">
    <location>
        <begin position="11"/>
        <end position="20"/>
    </location>
</feature>
<dbReference type="GeneID" id="71998584"/>
<gene>
    <name evidence="2" type="ORF">C8Q71DRAFT_327882</name>
</gene>
<organism evidence="2 3">
    <name type="scientific">Rhodofomes roseus</name>
    <dbReference type="NCBI Taxonomy" id="34475"/>
    <lineage>
        <taxon>Eukaryota</taxon>
        <taxon>Fungi</taxon>
        <taxon>Dikarya</taxon>
        <taxon>Basidiomycota</taxon>
        <taxon>Agaricomycotina</taxon>
        <taxon>Agaricomycetes</taxon>
        <taxon>Polyporales</taxon>
        <taxon>Rhodofomes</taxon>
    </lineage>
</organism>
<keyword evidence="3" id="KW-1185">Reference proteome</keyword>
<protein>
    <submittedName>
        <fullName evidence="2">Uncharacterized protein</fullName>
    </submittedName>
</protein>
<evidence type="ECO:0000256" key="1">
    <source>
        <dbReference type="SAM" id="MobiDB-lite"/>
    </source>
</evidence>
<dbReference type="RefSeq" id="XP_047782699.1">
    <property type="nucleotide sequence ID" value="XM_047917852.1"/>
</dbReference>
<feature type="compositionally biased region" description="Pro residues" evidence="1">
    <location>
        <begin position="1"/>
        <end position="10"/>
    </location>
</feature>
<dbReference type="Proteomes" id="UP000814176">
    <property type="component" value="Unassembled WGS sequence"/>
</dbReference>
<name>A0ABQ8KRH8_9APHY</name>
<feature type="compositionally biased region" description="Pro residues" evidence="1">
    <location>
        <begin position="46"/>
        <end position="71"/>
    </location>
</feature>
<evidence type="ECO:0000313" key="3">
    <source>
        <dbReference type="Proteomes" id="UP000814176"/>
    </source>
</evidence>
<accession>A0ABQ8KRH8</accession>
<sequence length="173" mass="17833">MVDPMLPPPLSLLSPDALLPVPSPPLADEELELPVPLGPTLLPDELPSPSPPALVPAEPPSPLPLLDPSPPLEVSLPIEPLPEDDPPPPGLSPLEPVGLDACAVLVACVGSAAIDVGTAAADQRGEQRSEDGNGGDWNGEVDERWVAFLQCPCLRIVYSPGLASARVHGAVMS</sequence>
<dbReference type="EMBL" id="JADCUA010000003">
    <property type="protein sequence ID" value="KAH9841400.1"/>
    <property type="molecule type" value="Genomic_DNA"/>
</dbReference>